<keyword evidence="2" id="KW-0472">Membrane</keyword>
<feature type="transmembrane region" description="Helical" evidence="2">
    <location>
        <begin position="73"/>
        <end position="91"/>
    </location>
</feature>
<reference evidence="4 5" key="1">
    <citation type="journal article" date="2019" name="Int. J. Syst. Evol. Microbiol.">
        <title>The Global Catalogue of Microorganisms (GCM) 10K type strain sequencing project: providing services to taxonomists for standard genome sequencing and annotation.</title>
        <authorList>
            <consortium name="The Broad Institute Genomics Platform"/>
            <consortium name="The Broad Institute Genome Sequencing Center for Infectious Disease"/>
            <person name="Wu L."/>
            <person name="Ma J."/>
        </authorList>
    </citation>
    <scope>NUCLEOTIDE SEQUENCE [LARGE SCALE GENOMIC DNA]</scope>
    <source>
        <strain evidence="4 5">CGMCC 1.12543</strain>
    </source>
</reference>
<evidence type="ECO:0000259" key="3">
    <source>
        <dbReference type="Pfam" id="PF23997"/>
    </source>
</evidence>
<evidence type="ECO:0000256" key="1">
    <source>
        <dbReference type="SAM" id="MobiDB-lite"/>
    </source>
</evidence>
<dbReference type="RefSeq" id="WP_247419101.1">
    <property type="nucleotide sequence ID" value="NZ_JALLGW010000002.1"/>
</dbReference>
<dbReference type="EMBL" id="JBHSQH010000001">
    <property type="protein sequence ID" value="MFC5970286.1"/>
    <property type="molecule type" value="Genomic_DNA"/>
</dbReference>
<proteinExistence type="predicted"/>
<feature type="compositionally biased region" description="Basic and acidic residues" evidence="1">
    <location>
        <begin position="1"/>
        <end position="13"/>
    </location>
</feature>
<dbReference type="AlphaFoldDB" id="A0ABD5RI71"/>
<sequence>MPSDPEQPRRDTDSADGDSAGGQPTRAADGDVVVPVDLYKVVTVFSTLIAVTFVVLGFLFLDAATGAVRRVSLLGWVVGLAVFAACYLGYMSVRSGARTLERLLVGAVLFYLVAAGVPTLVPGVPVLIREALAAASLSDVQFQALFGVAGLALIGVGAGVYILGTRFRTEGMGNPKDDADQRSDNG</sequence>
<feature type="domain" description="DUF7315" evidence="3">
    <location>
        <begin position="31"/>
        <end position="112"/>
    </location>
</feature>
<dbReference type="Pfam" id="PF23997">
    <property type="entry name" value="DUF7315"/>
    <property type="match status" value="2"/>
</dbReference>
<evidence type="ECO:0000313" key="5">
    <source>
        <dbReference type="Proteomes" id="UP001596099"/>
    </source>
</evidence>
<keyword evidence="2" id="KW-0812">Transmembrane</keyword>
<keyword evidence="5" id="KW-1185">Reference proteome</keyword>
<dbReference type="InterPro" id="IPR055739">
    <property type="entry name" value="DUF7315"/>
</dbReference>
<feature type="region of interest" description="Disordered" evidence="1">
    <location>
        <begin position="1"/>
        <end position="28"/>
    </location>
</feature>
<feature type="transmembrane region" description="Helical" evidence="2">
    <location>
        <begin position="41"/>
        <end position="61"/>
    </location>
</feature>
<feature type="transmembrane region" description="Helical" evidence="2">
    <location>
        <begin position="140"/>
        <end position="163"/>
    </location>
</feature>
<gene>
    <name evidence="4" type="ORF">ACFPYI_02990</name>
</gene>
<evidence type="ECO:0000256" key="2">
    <source>
        <dbReference type="SAM" id="Phobius"/>
    </source>
</evidence>
<feature type="transmembrane region" description="Helical" evidence="2">
    <location>
        <begin position="103"/>
        <end position="128"/>
    </location>
</feature>
<name>A0ABD5RI71_9EURY</name>
<evidence type="ECO:0000313" key="4">
    <source>
        <dbReference type="EMBL" id="MFC5970286.1"/>
    </source>
</evidence>
<dbReference type="Proteomes" id="UP001596099">
    <property type="component" value="Unassembled WGS sequence"/>
</dbReference>
<accession>A0ABD5RI71</accession>
<keyword evidence="2" id="KW-1133">Transmembrane helix</keyword>
<comment type="caution">
    <text evidence="4">The sequence shown here is derived from an EMBL/GenBank/DDBJ whole genome shotgun (WGS) entry which is preliminary data.</text>
</comment>
<organism evidence="4 5">
    <name type="scientific">Halomarina salina</name>
    <dbReference type="NCBI Taxonomy" id="1872699"/>
    <lineage>
        <taxon>Archaea</taxon>
        <taxon>Methanobacteriati</taxon>
        <taxon>Methanobacteriota</taxon>
        <taxon>Stenosarchaea group</taxon>
        <taxon>Halobacteria</taxon>
        <taxon>Halobacteriales</taxon>
        <taxon>Natronomonadaceae</taxon>
        <taxon>Halomarina</taxon>
    </lineage>
</organism>
<feature type="domain" description="DUF7315" evidence="3">
    <location>
        <begin position="136"/>
        <end position="181"/>
    </location>
</feature>
<protein>
    <recommendedName>
        <fullName evidence="3">DUF7315 domain-containing protein</fullName>
    </recommendedName>
</protein>